<sequence length="285" mass="32292">MLQLVIFTGRSGSGKTAALHNLEDSGYYCVDNMPLELLLSLINTMQGKADKVAVTLDIRNLTSPSENQVSTYLETLRNKVSLRVVYLDSTNTALLKRFSESRRIHPLSLQNSELSLEEAIKDEENQLDSIKQQSDLILDTTGLSIHQLNDLVHSEILGTKAKQLKLVFTSFGFKHGLPQDADYVFDARFLPNPHWVPELRPLTGLDQPVIDYLAQSPEVSEFIWQVKIFLKTWLPALERNNRSYVTVAIGCTGGQHRSVYVAQTLADAFKQERDNITILHREQRR</sequence>
<keyword evidence="2 4" id="KW-0067">ATP-binding</keyword>
<feature type="domain" description="RapZ C-terminal" evidence="6">
    <location>
        <begin position="165"/>
        <end position="283"/>
    </location>
</feature>
<dbReference type="GO" id="GO:0005524">
    <property type="term" value="F:ATP binding"/>
    <property type="evidence" value="ECO:0007669"/>
    <property type="project" value="UniProtKB-UniRule"/>
</dbReference>
<evidence type="ECO:0000313" key="8">
    <source>
        <dbReference type="Proteomes" id="UP000244441"/>
    </source>
</evidence>
<keyword evidence="8" id="KW-1185">Reference proteome</keyword>
<dbReference type="NCBIfam" id="NF003828">
    <property type="entry name" value="PRK05416.1"/>
    <property type="match status" value="1"/>
</dbReference>
<evidence type="ECO:0000259" key="5">
    <source>
        <dbReference type="Pfam" id="PF03668"/>
    </source>
</evidence>
<evidence type="ECO:0000313" key="7">
    <source>
        <dbReference type="EMBL" id="AWB68654.1"/>
    </source>
</evidence>
<dbReference type="InterPro" id="IPR027417">
    <property type="entry name" value="P-loop_NTPase"/>
</dbReference>
<dbReference type="Pfam" id="PF22740">
    <property type="entry name" value="PapZ_C"/>
    <property type="match status" value="1"/>
</dbReference>
<dbReference type="HAMAP" id="MF_00636">
    <property type="entry name" value="RapZ_like"/>
    <property type="match status" value="1"/>
</dbReference>
<dbReference type="Proteomes" id="UP000244441">
    <property type="component" value="Chromosome"/>
</dbReference>
<dbReference type="AlphaFoldDB" id="A0A2S0VWQ4"/>
<keyword evidence="3 4" id="KW-0342">GTP-binding</keyword>
<accession>A0A2S0VWQ4</accession>
<evidence type="ECO:0000256" key="3">
    <source>
        <dbReference type="ARBA" id="ARBA00023134"/>
    </source>
</evidence>
<evidence type="ECO:0000256" key="2">
    <source>
        <dbReference type="ARBA" id="ARBA00022840"/>
    </source>
</evidence>
<dbReference type="PANTHER" id="PTHR30448:SF0">
    <property type="entry name" value="RNASE ADAPTER PROTEIN RAPZ"/>
    <property type="match status" value="1"/>
</dbReference>
<name>A0A2S0VWQ4_9ALTE</name>
<proteinExistence type="inferred from homology"/>
<dbReference type="KEGG" id="cate:C2869_20640"/>
<evidence type="ECO:0000256" key="1">
    <source>
        <dbReference type="ARBA" id="ARBA00022741"/>
    </source>
</evidence>
<dbReference type="RefSeq" id="WP_108604706.1">
    <property type="nucleotide sequence ID" value="NZ_CP026604.1"/>
</dbReference>
<dbReference type="GO" id="GO:0005525">
    <property type="term" value="F:GTP binding"/>
    <property type="evidence" value="ECO:0007669"/>
    <property type="project" value="UniProtKB-UniRule"/>
</dbReference>
<dbReference type="SUPFAM" id="SSF52540">
    <property type="entry name" value="P-loop containing nucleoside triphosphate hydrolases"/>
    <property type="match status" value="1"/>
</dbReference>
<organism evidence="7 8">
    <name type="scientific">Saccharobesus litoralis</name>
    <dbReference type="NCBI Taxonomy" id="2172099"/>
    <lineage>
        <taxon>Bacteria</taxon>
        <taxon>Pseudomonadati</taxon>
        <taxon>Pseudomonadota</taxon>
        <taxon>Gammaproteobacteria</taxon>
        <taxon>Alteromonadales</taxon>
        <taxon>Alteromonadaceae</taxon>
        <taxon>Saccharobesus</taxon>
    </lineage>
</organism>
<feature type="binding site" evidence="4">
    <location>
        <begin position="57"/>
        <end position="60"/>
    </location>
    <ligand>
        <name>GTP</name>
        <dbReference type="ChEBI" id="CHEBI:37565"/>
    </ligand>
</feature>
<dbReference type="PIRSF" id="PIRSF005052">
    <property type="entry name" value="P-loopkin"/>
    <property type="match status" value="1"/>
</dbReference>
<feature type="binding site" evidence="4">
    <location>
        <begin position="9"/>
        <end position="16"/>
    </location>
    <ligand>
        <name>ATP</name>
        <dbReference type="ChEBI" id="CHEBI:30616"/>
    </ligand>
</feature>
<keyword evidence="1 4" id="KW-0547">Nucleotide-binding</keyword>
<dbReference type="Pfam" id="PF03668">
    <property type="entry name" value="RapZ-like_N"/>
    <property type="match status" value="1"/>
</dbReference>
<dbReference type="InterPro" id="IPR005337">
    <property type="entry name" value="RapZ-like"/>
</dbReference>
<dbReference type="PANTHER" id="PTHR30448">
    <property type="entry name" value="RNASE ADAPTER PROTEIN RAPZ"/>
    <property type="match status" value="1"/>
</dbReference>
<protein>
    <submittedName>
        <fullName evidence="7">RNase adapter RapZ</fullName>
    </submittedName>
</protein>
<dbReference type="InterPro" id="IPR053930">
    <property type="entry name" value="RapZ-like_N"/>
</dbReference>
<feature type="domain" description="RapZ-like N-terminal" evidence="5">
    <location>
        <begin position="2"/>
        <end position="158"/>
    </location>
</feature>
<reference evidence="7 8" key="1">
    <citation type="submission" date="2018-01" db="EMBL/GenBank/DDBJ databases">
        <title>Genome sequence of a Cantenovulum-like bacteria.</title>
        <authorList>
            <person name="Tan W.R."/>
            <person name="Lau N.-S."/>
            <person name="Go F."/>
            <person name="Amirul A.-A.A."/>
        </authorList>
    </citation>
    <scope>NUCLEOTIDE SEQUENCE [LARGE SCALE GENOMIC DNA]</scope>
    <source>
        <strain evidence="7 8">CCB-QB4</strain>
    </source>
</reference>
<dbReference type="InterPro" id="IPR053931">
    <property type="entry name" value="RapZ_C"/>
</dbReference>
<gene>
    <name evidence="7" type="ORF">C2869_20640</name>
</gene>
<evidence type="ECO:0000259" key="6">
    <source>
        <dbReference type="Pfam" id="PF22740"/>
    </source>
</evidence>
<dbReference type="OrthoDB" id="9784461at2"/>
<evidence type="ECO:0000256" key="4">
    <source>
        <dbReference type="HAMAP-Rule" id="MF_00636"/>
    </source>
</evidence>
<dbReference type="EMBL" id="CP026604">
    <property type="protein sequence ID" value="AWB68654.1"/>
    <property type="molecule type" value="Genomic_DNA"/>
</dbReference>